<evidence type="ECO:0000256" key="3">
    <source>
        <dbReference type="PROSITE-ProRule" id="PRU00221"/>
    </source>
</evidence>
<gene>
    <name evidence="4" type="primary">toxC</name>
    <name evidence="4" type="ORF">Amac_094670</name>
</gene>
<reference evidence="4 5" key="1">
    <citation type="submission" date="2019-10" db="EMBL/GenBank/DDBJ databases">
        <title>Whole genome shotgun sequence of Acrocarpospora macrocephala NBRC 16266.</title>
        <authorList>
            <person name="Ichikawa N."/>
            <person name="Kimura A."/>
            <person name="Kitahashi Y."/>
            <person name="Komaki H."/>
            <person name="Oguchi A."/>
        </authorList>
    </citation>
    <scope>NUCLEOTIDE SEQUENCE [LARGE SCALE GENOMIC DNA]</scope>
    <source>
        <strain evidence="4 5">NBRC 16266</strain>
    </source>
</reference>
<keyword evidence="2" id="KW-0677">Repeat</keyword>
<sequence>MIGHAGPISGISAYGDDFIATAGYDNRVILWNQKTGEAVSRVIHDHLANQCTFSPDGRLLVSSSSDYSARLWSVPDLRLMAVLGDHEDDVEMSVFHPTERMVATASRDYRVRVFDYNGELLHCFTGHTADVISVQWNHGGDQVISSSDDGTIKRWSLVSGLLVQDIDLGGVETDTIAIHPNGVIYAGNDDGQLIVLDGESVTKVDAHAAGIKRLAIGIEKNLLVSLSYDRTMRIWDISSGFPRPKVSTNLPAEVWPRSCAFAGDSSIVLGTFGSTYQSYDYQQDRWIGREVAPTYGLNAIYAHESGRITVGDAGIVWRDNQELSRPGSLCNFFAPIADRLITGGQLGIIFDVLTGLPIHQHRSPLNCGVSFKRDDLDHVIVGTYTGEGLVFCRSNNGIDYVAELKLHDNAVKGVASSGRYIFSVSADGSCTWFDKDDLTLVKTIHRAHDKIANGCVGLGGGEFASISRDLKLRIWSADFTATVIDTPYTHSIKCIAASADARWIATGTYDGHIGIFDRITGTWAALTRPTASGISSLAYDPRHDVFLGSSYDGQAYECAVPVTSG</sequence>
<dbReference type="AlphaFoldDB" id="A0A5M3X6U2"/>
<dbReference type="OrthoDB" id="134501at2"/>
<dbReference type="PROSITE" id="PS50082">
    <property type="entry name" value="WD_REPEATS_2"/>
    <property type="match status" value="5"/>
</dbReference>
<dbReference type="InterPro" id="IPR011047">
    <property type="entry name" value="Quinoprotein_ADH-like_sf"/>
</dbReference>
<keyword evidence="5" id="KW-1185">Reference proteome</keyword>
<evidence type="ECO:0000256" key="1">
    <source>
        <dbReference type="ARBA" id="ARBA00022574"/>
    </source>
</evidence>
<dbReference type="PROSITE" id="PS50294">
    <property type="entry name" value="WD_REPEATS_REGION"/>
    <property type="match status" value="3"/>
</dbReference>
<evidence type="ECO:0000313" key="4">
    <source>
        <dbReference type="EMBL" id="GES15869.1"/>
    </source>
</evidence>
<dbReference type="InterPro" id="IPR019775">
    <property type="entry name" value="WD40_repeat_CS"/>
</dbReference>
<comment type="caution">
    <text evidence="4">The sequence shown here is derived from an EMBL/GenBank/DDBJ whole genome shotgun (WGS) entry which is preliminary data.</text>
</comment>
<feature type="repeat" description="WD" evidence="3">
    <location>
        <begin position="124"/>
        <end position="165"/>
    </location>
</feature>
<dbReference type="RefSeq" id="WP_155360958.1">
    <property type="nucleotide sequence ID" value="NZ_BAAAHL010000017.1"/>
</dbReference>
<dbReference type="Proteomes" id="UP000331127">
    <property type="component" value="Unassembled WGS sequence"/>
</dbReference>
<dbReference type="EMBL" id="BLAE01000085">
    <property type="protein sequence ID" value="GES15869.1"/>
    <property type="molecule type" value="Genomic_DNA"/>
</dbReference>
<dbReference type="InterPro" id="IPR001680">
    <property type="entry name" value="WD40_rpt"/>
</dbReference>
<dbReference type="Pfam" id="PF00400">
    <property type="entry name" value="WD40"/>
    <property type="match status" value="6"/>
</dbReference>
<dbReference type="InterPro" id="IPR020472">
    <property type="entry name" value="WD40_PAC1"/>
</dbReference>
<dbReference type="InterPro" id="IPR036322">
    <property type="entry name" value="WD40_repeat_dom_sf"/>
</dbReference>
<feature type="repeat" description="WD" evidence="3">
    <location>
        <begin position="83"/>
        <end position="115"/>
    </location>
</feature>
<dbReference type="SUPFAM" id="SSF50978">
    <property type="entry name" value="WD40 repeat-like"/>
    <property type="match status" value="1"/>
</dbReference>
<dbReference type="InterPro" id="IPR015943">
    <property type="entry name" value="WD40/YVTN_repeat-like_dom_sf"/>
</dbReference>
<organism evidence="4 5">
    <name type="scientific">Acrocarpospora macrocephala</name>
    <dbReference type="NCBI Taxonomy" id="150177"/>
    <lineage>
        <taxon>Bacteria</taxon>
        <taxon>Bacillati</taxon>
        <taxon>Actinomycetota</taxon>
        <taxon>Actinomycetes</taxon>
        <taxon>Streptosporangiales</taxon>
        <taxon>Streptosporangiaceae</taxon>
        <taxon>Acrocarpospora</taxon>
    </lineage>
</organism>
<proteinExistence type="predicted"/>
<dbReference type="PANTHER" id="PTHR19848:SF8">
    <property type="entry name" value="F-BOX AND WD REPEAT DOMAIN CONTAINING 7"/>
    <property type="match status" value="1"/>
</dbReference>
<dbReference type="PANTHER" id="PTHR19848">
    <property type="entry name" value="WD40 REPEAT PROTEIN"/>
    <property type="match status" value="1"/>
</dbReference>
<name>A0A5M3X6U2_9ACTN</name>
<feature type="repeat" description="WD" evidence="3">
    <location>
        <begin position="204"/>
        <end position="240"/>
    </location>
</feature>
<accession>A0A5M3X6U2</accession>
<dbReference type="Gene3D" id="2.130.10.10">
    <property type="entry name" value="YVTN repeat-like/Quinoprotein amine dehydrogenase"/>
    <property type="match status" value="3"/>
</dbReference>
<dbReference type="SUPFAM" id="SSF50998">
    <property type="entry name" value="Quinoprotein alcohol dehydrogenase-like"/>
    <property type="match status" value="1"/>
</dbReference>
<dbReference type="CDD" id="cd00200">
    <property type="entry name" value="WD40"/>
    <property type="match status" value="1"/>
</dbReference>
<dbReference type="PRINTS" id="PR00320">
    <property type="entry name" value="GPROTEINBRPT"/>
</dbReference>
<dbReference type="PROSITE" id="PS00678">
    <property type="entry name" value="WD_REPEATS_1"/>
    <property type="match status" value="1"/>
</dbReference>
<dbReference type="SMART" id="SM00320">
    <property type="entry name" value="WD40"/>
    <property type="match status" value="8"/>
</dbReference>
<evidence type="ECO:0000256" key="2">
    <source>
        <dbReference type="ARBA" id="ARBA00022737"/>
    </source>
</evidence>
<evidence type="ECO:0000313" key="5">
    <source>
        <dbReference type="Proteomes" id="UP000331127"/>
    </source>
</evidence>
<protein>
    <submittedName>
        <fullName evidence="4">Uncharacterized protein</fullName>
    </submittedName>
</protein>
<feature type="repeat" description="WD" evidence="3">
    <location>
        <begin position="1"/>
        <end position="41"/>
    </location>
</feature>
<keyword evidence="1 3" id="KW-0853">WD repeat</keyword>
<feature type="repeat" description="WD" evidence="3">
    <location>
        <begin position="44"/>
        <end position="82"/>
    </location>
</feature>